<accession>A0A5S9ILA1</accession>
<evidence type="ECO:0000313" key="2">
    <source>
        <dbReference type="Proteomes" id="UP000326354"/>
    </source>
</evidence>
<organism evidence="1 2">
    <name type="scientific">Uabimicrobium amorphum</name>
    <dbReference type="NCBI Taxonomy" id="2596890"/>
    <lineage>
        <taxon>Bacteria</taxon>
        <taxon>Pseudomonadati</taxon>
        <taxon>Planctomycetota</taxon>
        <taxon>Candidatus Uabimicrobiia</taxon>
        <taxon>Candidatus Uabimicrobiales</taxon>
        <taxon>Candidatus Uabimicrobiaceae</taxon>
        <taxon>Candidatus Uabimicrobium</taxon>
    </lineage>
</organism>
<dbReference type="OrthoDB" id="270003at2"/>
<proteinExistence type="predicted"/>
<sequence>MNRFIFIATLCVATIFADLGPQQYTSSPPKTAFEHMDFKEIAPFNRKELKWEAQSNDWRGSMSKLGQTLLENDVKSIYFVHGTFVGNDPFGTVAYLKKMYPDMGPELEQALLDLIKQSNDLILEDTANFTPEYAQIFSHAVQNKIPCHRYEWSSGGYHWARVKSAILLTKSIAEEITRRSEMQGNRILLVGHSHAGQLFALLTNFLENAKGVDQLMEIAKEGGVDVSQMNNWLEQIRKVQLDIVTYGTPPLYGWGKGNYRLLNIINHRGEGHLAGELKLDDILYTTAGDYIQQVGITGSGLESYNVWEQELNEKLYPILGIENDEEQHNKNIAHRMRIPHYGKTLLVDFKDDGKLLPNCITTLFGHGANTRYEKMLFNTQVIVDRFYSK</sequence>
<evidence type="ECO:0008006" key="3">
    <source>
        <dbReference type="Google" id="ProtNLM"/>
    </source>
</evidence>
<keyword evidence="2" id="KW-1185">Reference proteome</keyword>
<reference evidence="1 2" key="1">
    <citation type="submission" date="2019-08" db="EMBL/GenBank/DDBJ databases">
        <title>Complete genome sequence of Candidatus Uab amorphum.</title>
        <authorList>
            <person name="Shiratori T."/>
            <person name="Suzuki S."/>
            <person name="Kakizawa Y."/>
            <person name="Ishida K."/>
        </authorList>
    </citation>
    <scope>NUCLEOTIDE SEQUENCE [LARGE SCALE GENOMIC DNA]</scope>
    <source>
        <strain evidence="1 2">SRT547</strain>
    </source>
</reference>
<name>A0A5S9ILA1_UABAM</name>
<evidence type="ECO:0000313" key="1">
    <source>
        <dbReference type="EMBL" id="BBM83968.1"/>
    </source>
</evidence>
<dbReference type="KEGG" id="uam:UABAM_02323"/>
<dbReference type="RefSeq" id="WP_151968148.1">
    <property type="nucleotide sequence ID" value="NZ_AP019860.1"/>
</dbReference>
<dbReference type="EMBL" id="AP019860">
    <property type="protein sequence ID" value="BBM83968.1"/>
    <property type="molecule type" value="Genomic_DNA"/>
</dbReference>
<gene>
    <name evidence="1" type="ORF">UABAM_02323</name>
</gene>
<dbReference type="Proteomes" id="UP000326354">
    <property type="component" value="Chromosome"/>
</dbReference>
<dbReference type="AlphaFoldDB" id="A0A5S9ILA1"/>
<protein>
    <recommendedName>
        <fullName evidence="3">Alpha/beta hydrolase</fullName>
    </recommendedName>
</protein>